<reference evidence="16 17" key="1">
    <citation type="submission" date="2016-11" db="EMBL/GenBank/DDBJ databases">
        <authorList>
            <person name="Jaros S."/>
            <person name="Januszkiewicz K."/>
            <person name="Wedrychowicz H."/>
        </authorList>
    </citation>
    <scope>NUCLEOTIDE SEQUENCE [LARGE SCALE GENOMIC DNA]</scope>
    <source>
        <strain evidence="16 17">IBRC-M 10683</strain>
    </source>
</reference>
<dbReference type="STRING" id="930117.SAMN05216225_102432"/>
<evidence type="ECO:0000256" key="9">
    <source>
        <dbReference type="ARBA" id="ARBA00022777"/>
    </source>
</evidence>
<dbReference type="SUPFAM" id="SSF55874">
    <property type="entry name" value="ATPase domain of HSP90 chaperone/DNA topoisomerase II/histidine kinase"/>
    <property type="match status" value="1"/>
</dbReference>
<dbReference type="InterPro" id="IPR050640">
    <property type="entry name" value="Bact_2-comp_sensor_kinase"/>
</dbReference>
<sequence>MYTLLILMLERLGIIVLIAFSLTRLPLFQNMVSSTPLNQMQQYKAVLFFGVFGIVGTYAGLTFSSDTLDIDRWTINVQEDEAIANFRVIGVVLGGLLGGYKIGIGAGILAGLHRYMLGGYTALSCGVAAIIAGIFSAYFHKKERNIPLPKVFFIAATAEVIQMALILLLSRPIEKVIPLVQTIGLPMVLANGFGGALFMLIIQNVLNQEEKISANQAQLSFRIADQTLVHLRKGLNEPSAKEVCEILYRETKATAVSITNQEMILAHVGLGSDHHVQGSQIQTKATRDTIQSGKLIIANDKAIHCDNKDCPLNAVLVAPLKQRNKTIGTLKFYFESKNEINSTVKELILGLSDLLSNQLEIAEAEKKLQLAKEAEIMALQAQMRPHFLFNTLSAITSLIRTDPTKARKLLLALSHFLRQNVSSTTITEAPIQSELQHVKAYLEIEETRFSNRLKVFYDIDKTLLNKKIPPLSLQPIVENAIKHGLRNIAANGKITITIQKQDHSILVSVTDNGEGISEEKMTHIGKQVVPSKTGTGMAIYNINRRLVSMFGEKAKLTIESKPNVRTRVSFLIPE</sequence>
<keyword evidence="4" id="KW-1003">Cell membrane</keyword>
<evidence type="ECO:0000256" key="2">
    <source>
        <dbReference type="ARBA" id="ARBA00004651"/>
    </source>
</evidence>
<keyword evidence="6" id="KW-0808">Transferase</keyword>
<feature type="transmembrane region" description="Helical" evidence="14">
    <location>
        <begin position="45"/>
        <end position="64"/>
    </location>
</feature>
<dbReference type="InterPro" id="IPR005467">
    <property type="entry name" value="His_kinase_dom"/>
</dbReference>
<gene>
    <name evidence="16" type="ORF">SAMN05216225_102432</name>
</gene>
<keyword evidence="10" id="KW-0067">ATP-binding</keyword>
<dbReference type="PANTHER" id="PTHR34220">
    <property type="entry name" value="SENSOR HISTIDINE KINASE YPDA"/>
    <property type="match status" value="1"/>
</dbReference>
<evidence type="ECO:0000256" key="7">
    <source>
        <dbReference type="ARBA" id="ARBA00022692"/>
    </source>
</evidence>
<evidence type="ECO:0000313" key="17">
    <source>
        <dbReference type="Proteomes" id="UP000183988"/>
    </source>
</evidence>
<evidence type="ECO:0000256" key="10">
    <source>
        <dbReference type="ARBA" id="ARBA00022840"/>
    </source>
</evidence>
<evidence type="ECO:0000256" key="3">
    <source>
        <dbReference type="ARBA" id="ARBA00012438"/>
    </source>
</evidence>
<dbReference type="GO" id="GO:0005524">
    <property type="term" value="F:ATP binding"/>
    <property type="evidence" value="ECO:0007669"/>
    <property type="project" value="UniProtKB-KW"/>
</dbReference>
<dbReference type="SUPFAM" id="SSF55781">
    <property type="entry name" value="GAF domain-like"/>
    <property type="match status" value="1"/>
</dbReference>
<comment type="subcellular location">
    <subcellularLocation>
        <location evidence="2">Cell membrane</location>
        <topology evidence="2">Multi-pass membrane protein</topology>
    </subcellularLocation>
</comment>
<comment type="catalytic activity">
    <reaction evidence="1">
        <text>ATP + protein L-histidine = ADP + protein N-phospho-L-histidine.</text>
        <dbReference type="EC" id="2.7.13.3"/>
    </reaction>
</comment>
<accession>A0A1M5IIA6</accession>
<evidence type="ECO:0000256" key="14">
    <source>
        <dbReference type="SAM" id="Phobius"/>
    </source>
</evidence>
<keyword evidence="13 14" id="KW-0472">Membrane</keyword>
<keyword evidence="17" id="KW-1185">Reference proteome</keyword>
<dbReference type="PANTHER" id="PTHR34220:SF7">
    <property type="entry name" value="SENSOR HISTIDINE KINASE YPDA"/>
    <property type="match status" value="1"/>
</dbReference>
<evidence type="ECO:0000256" key="12">
    <source>
        <dbReference type="ARBA" id="ARBA00023012"/>
    </source>
</evidence>
<feature type="transmembrane region" description="Helical" evidence="14">
    <location>
        <begin position="117"/>
        <end position="139"/>
    </location>
</feature>
<dbReference type="Pfam" id="PF07694">
    <property type="entry name" value="5TM-5TMR_LYT"/>
    <property type="match status" value="1"/>
</dbReference>
<dbReference type="Gene3D" id="3.30.565.10">
    <property type="entry name" value="Histidine kinase-like ATPase, C-terminal domain"/>
    <property type="match status" value="1"/>
</dbReference>
<dbReference type="SMART" id="SM00387">
    <property type="entry name" value="HATPase_c"/>
    <property type="match status" value="1"/>
</dbReference>
<dbReference type="EMBL" id="FQVW01000024">
    <property type="protein sequence ID" value="SHG28114.1"/>
    <property type="molecule type" value="Genomic_DNA"/>
</dbReference>
<evidence type="ECO:0000259" key="15">
    <source>
        <dbReference type="PROSITE" id="PS50109"/>
    </source>
</evidence>
<organism evidence="16 17">
    <name type="scientific">Ornithinibacillus halophilus</name>
    <dbReference type="NCBI Taxonomy" id="930117"/>
    <lineage>
        <taxon>Bacteria</taxon>
        <taxon>Bacillati</taxon>
        <taxon>Bacillota</taxon>
        <taxon>Bacilli</taxon>
        <taxon>Bacillales</taxon>
        <taxon>Bacillaceae</taxon>
        <taxon>Ornithinibacillus</taxon>
    </lineage>
</organism>
<evidence type="ECO:0000256" key="6">
    <source>
        <dbReference type="ARBA" id="ARBA00022679"/>
    </source>
</evidence>
<evidence type="ECO:0000256" key="5">
    <source>
        <dbReference type="ARBA" id="ARBA00022553"/>
    </source>
</evidence>
<protein>
    <recommendedName>
        <fullName evidence="3">histidine kinase</fullName>
        <ecNumber evidence="3">2.7.13.3</ecNumber>
    </recommendedName>
</protein>
<dbReference type="InterPro" id="IPR011620">
    <property type="entry name" value="Sig_transdc_His_kinase_LytS_TM"/>
</dbReference>
<evidence type="ECO:0000256" key="8">
    <source>
        <dbReference type="ARBA" id="ARBA00022741"/>
    </source>
</evidence>
<evidence type="ECO:0000256" key="13">
    <source>
        <dbReference type="ARBA" id="ARBA00023136"/>
    </source>
</evidence>
<dbReference type="InterPro" id="IPR036890">
    <property type="entry name" value="HATPase_C_sf"/>
</dbReference>
<keyword evidence="11 14" id="KW-1133">Transmembrane helix</keyword>
<evidence type="ECO:0000256" key="4">
    <source>
        <dbReference type="ARBA" id="ARBA00022475"/>
    </source>
</evidence>
<dbReference type="GO" id="GO:0071555">
    <property type="term" value="P:cell wall organization"/>
    <property type="evidence" value="ECO:0007669"/>
    <property type="project" value="InterPro"/>
</dbReference>
<keyword evidence="7 14" id="KW-0812">Transmembrane</keyword>
<dbReference type="OrthoDB" id="9776552at2"/>
<keyword evidence="9 16" id="KW-0418">Kinase</keyword>
<dbReference type="Proteomes" id="UP000183988">
    <property type="component" value="Unassembled WGS sequence"/>
</dbReference>
<dbReference type="AlphaFoldDB" id="A0A1M5IIA6"/>
<dbReference type="Gene3D" id="3.30.450.40">
    <property type="match status" value="1"/>
</dbReference>
<dbReference type="InterPro" id="IPR003594">
    <property type="entry name" value="HATPase_dom"/>
</dbReference>
<feature type="transmembrane region" description="Helical" evidence="14">
    <location>
        <begin position="6"/>
        <end position="25"/>
    </location>
</feature>
<dbReference type="Pfam" id="PF02518">
    <property type="entry name" value="HATPase_c"/>
    <property type="match status" value="1"/>
</dbReference>
<feature type="domain" description="Histidine kinase" evidence="15">
    <location>
        <begin position="383"/>
        <end position="574"/>
    </location>
</feature>
<dbReference type="GO" id="GO:0005886">
    <property type="term" value="C:plasma membrane"/>
    <property type="evidence" value="ECO:0007669"/>
    <property type="project" value="UniProtKB-SubCell"/>
</dbReference>
<name>A0A1M5IIA6_9BACI</name>
<keyword evidence="5" id="KW-0597">Phosphoprotein</keyword>
<dbReference type="InterPro" id="IPR010559">
    <property type="entry name" value="Sig_transdc_His_kin_internal"/>
</dbReference>
<dbReference type="InterPro" id="IPR029016">
    <property type="entry name" value="GAF-like_dom_sf"/>
</dbReference>
<keyword evidence="8" id="KW-0547">Nucleotide-binding</keyword>
<dbReference type="EC" id="2.7.13.3" evidence="3"/>
<evidence type="ECO:0000313" key="16">
    <source>
        <dbReference type="EMBL" id="SHG28114.1"/>
    </source>
</evidence>
<evidence type="ECO:0000256" key="11">
    <source>
        <dbReference type="ARBA" id="ARBA00022989"/>
    </source>
</evidence>
<dbReference type="GO" id="GO:0000155">
    <property type="term" value="F:phosphorelay sensor kinase activity"/>
    <property type="evidence" value="ECO:0007669"/>
    <property type="project" value="InterPro"/>
</dbReference>
<proteinExistence type="predicted"/>
<feature type="transmembrane region" description="Helical" evidence="14">
    <location>
        <begin position="84"/>
        <end position="110"/>
    </location>
</feature>
<evidence type="ECO:0000256" key="1">
    <source>
        <dbReference type="ARBA" id="ARBA00000085"/>
    </source>
</evidence>
<dbReference type="PROSITE" id="PS50109">
    <property type="entry name" value="HIS_KIN"/>
    <property type="match status" value="1"/>
</dbReference>
<dbReference type="RefSeq" id="WP_072890742.1">
    <property type="nucleotide sequence ID" value="NZ_FQVW01000024.1"/>
</dbReference>
<dbReference type="Pfam" id="PF06580">
    <property type="entry name" value="His_kinase"/>
    <property type="match status" value="1"/>
</dbReference>
<keyword evidence="12" id="KW-0902">Two-component regulatory system</keyword>
<feature type="transmembrane region" description="Helical" evidence="14">
    <location>
        <begin position="151"/>
        <end position="170"/>
    </location>
</feature>
<feature type="transmembrane region" description="Helical" evidence="14">
    <location>
        <begin position="182"/>
        <end position="202"/>
    </location>
</feature>